<name>A0A837AXW2_9TRYP</name>
<dbReference type="InterPro" id="IPR042099">
    <property type="entry name" value="ANL_N_sf"/>
</dbReference>
<proteinExistence type="predicted"/>
<dbReference type="OrthoDB" id="1700726at2759"/>
<feature type="region of interest" description="Disordered" evidence="1">
    <location>
        <begin position="892"/>
        <end position="911"/>
    </location>
</feature>
<feature type="region of interest" description="Disordered" evidence="1">
    <location>
        <begin position="659"/>
        <end position="780"/>
    </location>
</feature>
<comment type="caution">
    <text evidence="3">The sequence shown here is derived from an EMBL/GenBank/DDBJ whole genome shotgun (WGS) entry which is preliminary data.</text>
</comment>
<feature type="compositionally biased region" description="Low complexity" evidence="1">
    <location>
        <begin position="900"/>
        <end position="909"/>
    </location>
</feature>
<dbReference type="Pfam" id="PF00501">
    <property type="entry name" value="AMP-binding"/>
    <property type="match status" value="2"/>
</dbReference>
<protein>
    <recommendedName>
        <fullName evidence="2">AMP-dependent synthetase/ligase domain-containing protein</fullName>
    </recommendedName>
</protein>
<evidence type="ECO:0000259" key="2">
    <source>
        <dbReference type="Pfam" id="PF00501"/>
    </source>
</evidence>
<feature type="compositionally biased region" description="Polar residues" evidence="1">
    <location>
        <begin position="1036"/>
        <end position="1050"/>
    </location>
</feature>
<organism evidence="3 4">
    <name type="scientific">Porcisia hertigi</name>
    <dbReference type="NCBI Taxonomy" id="2761500"/>
    <lineage>
        <taxon>Eukaryota</taxon>
        <taxon>Discoba</taxon>
        <taxon>Euglenozoa</taxon>
        <taxon>Kinetoplastea</taxon>
        <taxon>Metakinetoplastina</taxon>
        <taxon>Trypanosomatida</taxon>
        <taxon>Trypanosomatidae</taxon>
        <taxon>Leishmaniinae</taxon>
        <taxon>Porcisia</taxon>
    </lineage>
</organism>
<feature type="domain" description="AMP-dependent synthetase/ligase" evidence="2">
    <location>
        <begin position="1059"/>
        <end position="1323"/>
    </location>
</feature>
<accession>A0A837AXW2</accession>
<gene>
    <name evidence="3" type="ORF">JKF63_07834</name>
</gene>
<dbReference type="GeneID" id="94293839"/>
<feature type="compositionally biased region" description="Gly residues" evidence="1">
    <location>
        <begin position="500"/>
        <end position="511"/>
    </location>
</feature>
<keyword evidence="4" id="KW-1185">Reference proteome</keyword>
<feature type="region of interest" description="Disordered" evidence="1">
    <location>
        <begin position="1036"/>
        <end position="1061"/>
    </location>
</feature>
<sequence length="1511" mass="162856">MGALLVTLLQWRNNESLYPNLRATQHSRHVSCRQPCSVLFLADADRGVQPSHQARSLTASTIATAPIRVEKDNEDALSSNSSGGTARDANGVAIEVAHTSKVCNDAAAAAAAQEQEGEGTASDVAANSTVSRLQLARLLTTTKPTTTTTTTPPFPGHSHQGLYSHALEHRVQASPYNFTLPGAPPLGSAAATASASLTTPPHAYTQSQKNVSLSATTILTPSAVAPLFASTSLWRRMPGDDESSDDVELFPMDCADAFQYYYDDEGSYRDAESAVYAAPHMACVPQPVMRDYYMNQHTALRAERETAAPTTLPGLVVPGGSVPPAIARIALLRATANAGNVGVDTQLAARLPGRPLQGEQQRSRINEHPIQTPLHIYDALRTTGAGSCKNESDCQTTYSSSAGHGCSWLQPNTERFVSLVEEMAVACRRVGTASFVCWRSIDRVTELTPEDPLWRRREEEESTTGSACVDNARGEIEDDMSCPPVGDGSRRRHSQPFTLLGGGGGGGGGGDSDTAASPLSSQQSESLSLYYLGPRQYMTAAVWWSRVEAFGFGLRSMGLRPGDLIGIVEDTRWEWLVTCYAAWSIGLVVVVFDSSTRTMKRVAMDAASEMKAVVCSPAVHRALRQHFDKAVAARSGSTTAPCTPTTAKYMEAYHCSTQDNTHHNHLHDRTPSRGDAGTAAPPQYASARPPKKRQAPPPVFIVVRCAEPPRGSRASRVRRRSSSTAAPQPCCLPINTQERPPLHRARDVAAPERRDATADGDSDDVDGEEEEEEEEALWWSDVLMHGETKLTVWRQRKVRQRRQQEQRARLRGLQQQHRWTHPRKDDGACGVVDSGPPGASPRSPTPAAADSHDGSAASATAIGNADCAPTSLSDSGIGTACTAPIVRFDTAAPKCDKSSSRSSSAAKPSVGAAAWHVTVAREGGRKARTALSPSGNGGHYGHAVQASSVLVGNATAPLMATNDEPPQLPLTPLRPDDLAFIFYTEGDPKGVLLTHGALKASMAAHHEYLSSTDVDDNNDDDNGLRRVARIGNMPTSTAAKSISTNSSTAGTAGGSRQRHSRVARYTTTAHMPALRSRTAPAGRPSYMAYLPLHDICEFIAETVSLIRGILVCYGTRRTLLDAWARPHGDLTEYRPTIFPALPATLARLRRTVESMVSTGYRQLLFEAAYEARRQAMRRGLHTPFLLSTIFAPSRELLGGRCRLVSVRGGPGAASLHPRDQEYLEIVCGASVVQSYGVTETAGCGLQQAYCATQIDSIGGPLGPVHVKTRDVIPANVAPLNRTGTAAAASCDSGSAVRNRWTHHSDRPTGELLLRGPTVMAGYYRQPERTAAVLEKNGWLHTEEVVERCPDGAFRRIASLRPHHATTSDGHCVPLEPLEALYARHPLCLPCGVCVLVHPYRRYICALVLTDERHLGDFLQTSADAAVANAANWGWPQCLGNPALNKAVATSLAAWAALHGDAAPHERVRHVRVLYDVWDVVHHTRTTTGRLVRPAIHYRYSGIIRELFADED</sequence>
<dbReference type="EMBL" id="JAFJZO010000001">
    <property type="protein sequence ID" value="KAG5512309.1"/>
    <property type="molecule type" value="Genomic_DNA"/>
</dbReference>
<dbReference type="Proteomes" id="UP000674318">
    <property type="component" value="Chromosome 1"/>
</dbReference>
<dbReference type="KEGG" id="phet:94293839"/>
<dbReference type="PANTHER" id="PTHR24094">
    <property type="entry name" value="SECRETED PROTEIN"/>
    <property type="match status" value="1"/>
</dbReference>
<evidence type="ECO:0000313" key="3">
    <source>
        <dbReference type="EMBL" id="KAG5512309.1"/>
    </source>
</evidence>
<feature type="compositionally biased region" description="Acidic residues" evidence="1">
    <location>
        <begin position="758"/>
        <end position="776"/>
    </location>
</feature>
<feature type="domain" description="AMP-dependent synthetase/ligase" evidence="2">
    <location>
        <begin position="529"/>
        <end position="630"/>
    </location>
</feature>
<dbReference type="Gene3D" id="3.40.50.12780">
    <property type="entry name" value="N-terminal domain of ligase-like"/>
    <property type="match status" value="2"/>
</dbReference>
<dbReference type="InterPro" id="IPR000873">
    <property type="entry name" value="AMP-dep_synth/lig_dom"/>
</dbReference>
<dbReference type="SUPFAM" id="SSF56801">
    <property type="entry name" value="Acetyl-CoA synthetase-like"/>
    <property type="match status" value="1"/>
</dbReference>
<dbReference type="PANTHER" id="PTHR24094:SF15">
    <property type="entry name" value="AMP-DEPENDENT SYNTHETASE_LIGASE DOMAIN-CONTAINING PROTEIN-RELATED"/>
    <property type="match status" value="1"/>
</dbReference>
<evidence type="ECO:0000256" key="1">
    <source>
        <dbReference type="SAM" id="MobiDB-lite"/>
    </source>
</evidence>
<dbReference type="RefSeq" id="XP_067760021.1">
    <property type="nucleotide sequence ID" value="XM_067903762.1"/>
</dbReference>
<reference evidence="3 4" key="1">
    <citation type="submission" date="2021-02" db="EMBL/GenBank/DDBJ databases">
        <title>Porcisia hertigi Genome sequencing and assembly.</title>
        <authorList>
            <person name="Almutairi H."/>
            <person name="Gatherer D."/>
        </authorList>
    </citation>
    <scope>NUCLEOTIDE SEQUENCE [LARGE SCALE GENOMIC DNA]</scope>
    <source>
        <strain evidence="3 4">C119</strain>
    </source>
</reference>
<feature type="compositionally biased region" description="Basic and acidic residues" evidence="1">
    <location>
        <begin position="740"/>
        <end position="757"/>
    </location>
</feature>
<evidence type="ECO:0000313" key="4">
    <source>
        <dbReference type="Proteomes" id="UP000674318"/>
    </source>
</evidence>
<feature type="region of interest" description="Disordered" evidence="1">
    <location>
        <begin position="804"/>
        <end position="857"/>
    </location>
</feature>
<feature type="region of interest" description="Disordered" evidence="1">
    <location>
        <begin position="476"/>
        <end position="519"/>
    </location>
</feature>